<sequence length="219" mass="25548">MLRKFMFLDTESLEDYYLSISDNKDINNIKKFNELYKYLEENNIIKGLEINEDKIKVGDIIEINIEIRIPKLYMQIRQVEKMAPFFGCAQDMGILQMSSMEDIKILKQLKGLSGLFNGQDIPIIGENVDKNNNLKIITNICERFLKVDLKEIEGEVKIIGKVKSVINSDNGIDVYNIMPEIEKIIPNRENRRDFKKQNKEFVEYVPGPAIEIYTLAIYR</sequence>
<dbReference type="Proteomes" id="UP000250234">
    <property type="component" value="Unassembled WGS sequence"/>
</dbReference>
<protein>
    <submittedName>
        <fullName evidence="1">Uncharacterized protein</fullName>
    </submittedName>
</protein>
<name>A0A2X3E8S2_CLOPF</name>
<dbReference type="InterPro" id="IPR045633">
    <property type="entry name" value="DUF6414"/>
</dbReference>
<organism evidence="1 2">
    <name type="scientific">Clostridium perfringens</name>
    <dbReference type="NCBI Taxonomy" id="1502"/>
    <lineage>
        <taxon>Bacteria</taxon>
        <taxon>Bacillati</taxon>
        <taxon>Bacillota</taxon>
        <taxon>Clostridia</taxon>
        <taxon>Eubacteriales</taxon>
        <taxon>Clostridiaceae</taxon>
        <taxon>Clostridium</taxon>
    </lineage>
</organism>
<proteinExistence type="predicted"/>
<dbReference type="AlphaFoldDB" id="A0A2X3E8S2"/>
<gene>
    <name evidence="1" type="ORF">NCTC8081_01078</name>
</gene>
<dbReference type="EMBL" id="UAWO01000002">
    <property type="protein sequence ID" value="SQC06960.1"/>
    <property type="molecule type" value="Genomic_DNA"/>
</dbReference>
<evidence type="ECO:0000313" key="2">
    <source>
        <dbReference type="Proteomes" id="UP000250234"/>
    </source>
</evidence>
<dbReference type="RefSeq" id="WP_111945560.1">
    <property type="nucleotide sequence ID" value="NZ_CATNYA010000032.1"/>
</dbReference>
<evidence type="ECO:0000313" key="1">
    <source>
        <dbReference type="EMBL" id="SQC06960.1"/>
    </source>
</evidence>
<accession>A0A2X3E8S2</accession>
<dbReference type="Pfam" id="PF19952">
    <property type="entry name" value="DUF6414"/>
    <property type="match status" value="1"/>
</dbReference>
<reference evidence="1 2" key="1">
    <citation type="submission" date="2018-06" db="EMBL/GenBank/DDBJ databases">
        <authorList>
            <consortium name="Pathogen Informatics"/>
            <person name="Doyle S."/>
        </authorList>
    </citation>
    <scope>NUCLEOTIDE SEQUENCE [LARGE SCALE GENOMIC DNA]</scope>
    <source>
        <strain evidence="1 2">NCTC8081</strain>
    </source>
</reference>